<accession>A0ABS4SPN4</accession>
<name>A0ABS4SPN4_9PROT</name>
<evidence type="ECO:0000256" key="4">
    <source>
        <dbReference type="ARBA" id="ARBA00023125"/>
    </source>
</evidence>
<dbReference type="InterPro" id="IPR011006">
    <property type="entry name" value="CheY-like_superfamily"/>
</dbReference>
<dbReference type="Gene3D" id="1.10.10.10">
    <property type="entry name" value="Winged helix-like DNA-binding domain superfamily/Winged helix DNA-binding domain"/>
    <property type="match status" value="1"/>
</dbReference>
<dbReference type="RefSeq" id="WP_209767282.1">
    <property type="nucleotide sequence ID" value="NZ_JAGINP010000010.1"/>
</dbReference>
<evidence type="ECO:0000256" key="6">
    <source>
        <dbReference type="PROSITE-ProRule" id="PRU00169"/>
    </source>
</evidence>
<dbReference type="PANTHER" id="PTHR48111">
    <property type="entry name" value="REGULATOR OF RPOS"/>
    <property type="match status" value="1"/>
</dbReference>
<dbReference type="SUPFAM" id="SSF46894">
    <property type="entry name" value="C-terminal effector domain of the bipartite response regulators"/>
    <property type="match status" value="1"/>
</dbReference>
<gene>
    <name evidence="10" type="ORF">J2851_003133</name>
</gene>
<dbReference type="PANTHER" id="PTHR48111:SF1">
    <property type="entry name" value="TWO-COMPONENT RESPONSE REGULATOR ORR33"/>
    <property type="match status" value="1"/>
</dbReference>
<comment type="caution">
    <text evidence="10">The sequence shown here is derived from an EMBL/GenBank/DDBJ whole genome shotgun (WGS) entry which is preliminary data.</text>
</comment>
<keyword evidence="11" id="KW-1185">Reference proteome</keyword>
<evidence type="ECO:0000313" key="10">
    <source>
        <dbReference type="EMBL" id="MBP2293350.1"/>
    </source>
</evidence>
<reference evidence="10 11" key="1">
    <citation type="submission" date="2021-03" db="EMBL/GenBank/DDBJ databases">
        <title>Genomic Encyclopedia of Type Strains, Phase III (KMG-III): the genomes of soil and plant-associated and newly described type strains.</title>
        <authorList>
            <person name="Whitman W."/>
        </authorList>
    </citation>
    <scope>NUCLEOTIDE SEQUENCE [LARGE SCALE GENOMIC DNA]</scope>
    <source>
        <strain evidence="10 11">IMMIB AFH-6</strain>
    </source>
</reference>
<dbReference type="CDD" id="cd00383">
    <property type="entry name" value="trans_reg_C"/>
    <property type="match status" value="1"/>
</dbReference>
<dbReference type="PROSITE" id="PS51755">
    <property type="entry name" value="OMPR_PHOB"/>
    <property type="match status" value="1"/>
</dbReference>
<evidence type="ECO:0000256" key="5">
    <source>
        <dbReference type="ARBA" id="ARBA00023163"/>
    </source>
</evidence>
<dbReference type="InterPro" id="IPR001867">
    <property type="entry name" value="OmpR/PhoB-type_DNA-bd"/>
</dbReference>
<dbReference type="SMART" id="SM00448">
    <property type="entry name" value="REC"/>
    <property type="match status" value="1"/>
</dbReference>
<evidence type="ECO:0000259" key="9">
    <source>
        <dbReference type="PROSITE" id="PS51755"/>
    </source>
</evidence>
<evidence type="ECO:0000256" key="2">
    <source>
        <dbReference type="ARBA" id="ARBA00023012"/>
    </source>
</evidence>
<dbReference type="Pfam" id="PF00486">
    <property type="entry name" value="Trans_reg_C"/>
    <property type="match status" value="1"/>
</dbReference>
<dbReference type="InterPro" id="IPR039420">
    <property type="entry name" value="WalR-like"/>
</dbReference>
<sequence>MAEVIARVALVEADDGHRESLGRSLAEEGYDVRSFDRGEAALEYLTRGGEADLLLLDWNAPGMAAATLLRQVNSCGIGAPVICLAEEAEDRDEEIALAHGALDYIGKSRRLPILLKRMALVLDGTKGSPSDASEPVESEAQVQIHGDLELRVAQGRAFWKGTRVDLTLTEFNMVALLVNRLESDVSYREIYDLVHGQGFMAGYGSNGYRANVRAFIKRIRAKFRAVDAEFDGISNYPGFGYRWNSTPIAVAGDGDDEAVPAAA</sequence>
<dbReference type="InterPro" id="IPR001789">
    <property type="entry name" value="Sig_transdc_resp-reg_receiver"/>
</dbReference>
<dbReference type="InterPro" id="IPR036388">
    <property type="entry name" value="WH-like_DNA-bd_sf"/>
</dbReference>
<protein>
    <submittedName>
        <fullName evidence="10">Two-component system response regulator ChvI</fullName>
    </submittedName>
</protein>
<evidence type="ECO:0000313" key="11">
    <source>
        <dbReference type="Proteomes" id="UP000781958"/>
    </source>
</evidence>
<feature type="modified residue" description="4-aspartylphosphate" evidence="6">
    <location>
        <position position="57"/>
    </location>
</feature>
<dbReference type="Proteomes" id="UP000781958">
    <property type="component" value="Unassembled WGS sequence"/>
</dbReference>
<evidence type="ECO:0000256" key="1">
    <source>
        <dbReference type="ARBA" id="ARBA00022553"/>
    </source>
</evidence>
<dbReference type="Pfam" id="PF00072">
    <property type="entry name" value="Response_reg"/>
    <property type="match status" value="1"/>
</dbReference>
<evidence type="ECO:0000256" key="3">
    <source>
        <dbReference type="ARBA" id="ARBA00023015"/>
    </source>
</evidence>
<feature type="DNA-binding region" description="OmpR/PhoB-type" evidence="7">
    <location>
        <begin position="139"/>
        <end position="245"/>
    </location>
</feature>
<dbReference type="SUPFAM" id="SSF52172">
    <property type="entry name" value="CheY-like"/>
    <property type="match status" value="1"/>
</dbReference>
<keyword evidence="3" id="KW-0805">Transcription regulation</keyword>
<organism evidence="10 11">
    <name type="scientific">Azospirillum rugosum</name>
    <dbReference type="NCBI Taxonomy" id="416170"/>
    <lineage>
        <taxon>Bacteria</taxon>
        <taxon>Pseudomonadati</taxon>
        <taxon>Pseudomonadota</taxon>
        <taxon>Alphaproteobacteria</taxon>
        <taxon>Rhodospirillales</taxon>
        <taxon>Azospirillaceae</taxon>
        <taxon>Azospirillum</taxon>
    </lineage>
</organism>
<keyword evidence="1 6" id="KW-0597">Phosphoprotein</keyword>
<keyword evidence="5" id="KW-0804">Transcription</keyword>
<keyword evidence="4 7" id="KW-0238">DNA-binding</keyword>
<feature type="domain" description="Response regulatory" evidence="8">
    <location>
        <begin position="7"/>
        <end position="122"/>
    </location>
</feature>
<feature type="domain" description="OmpR/PhoB-type" evidence="9">
    <location>
        <begin position="139"/>
        <end position="245"/>
    </location>
</feature>
<dbReference type="InterPro" id="IPR016032">
    <property type="entry name" value="Sig_transdc_resp-reg_C-effctor"/>
</dbReference>
<evidence type="ECO:0000259" key="8">
    <source>
        <dbReference type="PROSITE" id="PS50110"/>
    </source>
</evidence>
<evidence type="ECO:0000256" key="7">
    <source>
        <dbReference type="PROSITE-ProRule" id="PRU01091"/>
    </source>
</evidence>
<dbReference type="PROSITE" id="PS50110">
    <property type="entry name" value="RESPONSE_REGULATORY"/>
    <property type="match status" value="1"/>
</dbReference>
<dbReference type="Gene3D" id="3.40.50.2300">
    <property type="match status" value="1"/>
</dbReference>
<dbReference type="EMBL" id="JAGINP010000010">
    <property type="protein sequence ID" value="MBP2293350.1"/>
    <property type="molecule type" value="Genomic_DNA"/>
</dbReference>
<dbReference type="SMART" id="SM00862">
    <property type="entry name" value="Trans_reg_C"/>
    <property type="match status" value="1"/>
</dbReference>
<proteinExistence type="predicted"/>
<keyword evidence="2" id="KW-0902">Two-component regulatory system</keyword>